<proteinExistence type="predicted"/>
<evidence type="ECO:0000256" key="1">
    <source>
        <dbReference type="SAM" id="Phobius"/>
    </source>
</evidence>
<keyword evidence="2" id="KW-1185">Reference proteome</keyword>
<reference evidence="3" key="2">
    <citation type="submission" date="2020-10" db="UniProtKB">
        <authorList>
            <consortium name="WormBaseParasite"/>
        </authorList>
    </citation>
    <scope>IDENTIFICATION</scope>
</reference>
<reference evidence="2" key="1">
    <citation type="journal article" date="2013" name="Genetics">
        <title>The draft genome and transcriptome of Panagrellus redivivus are shaped by the harsh demands of a free-living lifestyle.</title>
        <authorList>
            <person name="Srinivasan J."/>
            <person name="Dillman A.R."/>
            <person name="Macchietto M.G."/>
            <person name="Heikkinen L."/>
            <person name="Lakso M."/>
            <person name="Fracchia K.M."/>
            <person name="Antoshechkin I."/>
            <person name="Mortazavi A."/>
            <person name="Wong G."/>
            <person name="Sternberg P.W."/>
        </authorList>
    </citation>
    <scope>NUCLEOTIDE SEQUENCE [LARGE SCALE GENOMIC DNA]</scope>
    <source>
        <strain evidence="2">MT8872</strain>
    </source>
</reference>
<name>A0A7E4V223_PANRE</name>
<evidence type="ECO:0000313" key="2">
    <source>
        <dbReference type="Proteomes" id="UP000492821"/>
    </source>
</evidence>
<organism evidence="2 3">
    <name type="scientific">Panagrellus redivivus</name>
    <name type="common">Microworm</name>
    <dbReference type="NCBI Taxonomy" id="6233"/>
    <lineage>
        <taxon>Eukaryota</taxon>
        <taxon>Metazoa</taxon>
        <taxon>Ecdysozoa</taxon>
        <taxon>Nematoda</taxon>
        <taxon>Chromadorea</taxon>
        <taxon>Rhabditida</taxon>
        <taxon>Tylenchina</taxon>
        <taxon>Panagrolaimomorpha</taxon>
        <taxon>Panagrolaimoidea</taxon>
        <taxon>Panagrolaimidae</taxon>
        <taxon>Panagrellus</taxon>
    </lineage>
</organism>
<evidence type="ECO:0000313" key="3">
    <source>
        <dbReference type="WBParaSite" id="Pan_g15679.t1"/>
    </source>
</evidence>
<feature type="transmembrane region" description="Helical" evidence="1">
    <location>
        <begin position="38"/>
        <end position="60"/>
    </location>
</feature>
<keyword evidence="1" id="KW-0472">Membrane</keyword>
<protein>
    <submittedName>
        <fullName evidence="3">ABC transmembrane type-1 domain-containing protein</fullName>
    </submittedName>
</protein>
<dbReference type="WBParaSite" id="Pan_g15679.t1">
    <property type="protein sequence ID" value="Pan_g15679.t1"/>
    <property type="gene ID" value="Pan_g15679"/>
</dbReference>
<sequence length="81" mass="9615">MQAIMHDFAAVDYVFKKHPFTMGYNLDSSNILKLVTSLLWYGMMALIPLVVILMMVMIFMMQRLKKHLPLHKYRLHTMLSR</sequence>
<keyword evidence="1" id="KW-0812">Transmembrane</keyword>
<dbReference type="AlphaFoldDB" id="A0A7E4V223"/>
<keyword evidence="1" id="KW-1133">Transmembrane helix</keyword>
<dbReference type="Proteomes" id="UP000492821">
    <property type="component" value="Unassembled WGS sequence"/>
</dbReference>
<accession>A0A7E4V223</accession>